<evidence type="ECO:0000256" key="1">
    <source>
        <dbReference type="ARBA" id="ARBA00013247"/>
    </source>
</evidence>
<evidence type="ECO:0000259" key="12">
    <source>
        <dbReference type="Pfam" id="PF13793"/>
    </source>
</evidence>
<gene>
    <name evidence="13" type="ORF">GFER_00385</name>
</gene>
<keyword evidence="4 10" id="KW-0545">Nucleotide biosynthesis</keyword>
<keyword evidence="8" id="KW-0460">Magnesium</keyword>
<dbReference type="RefSeq" id="WP_040095062.1">
    <property type="nucleotide sequence ID" value="NZ_JWJD01000001.1"/>
</dbReference>
<evidence type="ECO:0000313" key="13">
    <source>
        <dbReference type="EMBL" id="KIH77262.1"/>
    </source>
</evidence>
<reference evidence="13 14" key="1">
    <citation type="submission" date="2014-12" db="EMBL/GenBank/DDBJ databases">
        <title>Genomes of Geoalkalibacter ferrihydriticus and Geoalkalibacter subterraneus, two haloalkaliphilic metal-reducing members of the Geobacteraceae.</title>
        <authorList>
            <person name="Badalamenti J.P."/>
            <person name="Torres C.I."/>
            <person name="Krajmalnik-Brown R."/>
            <person name="Bond D.R."/>
        </authorList>
    </citation>
    <scope>NUCLEOTIDE SEQUENCE [LARGE SCALE GENOMIC DNA]</scope>
    <source>
        <strain evidence="13 14">DSM 17813</strain>
    </source>
</reference>
<proteinExistence type="inferred from homology"/>
<dbReference type="SMART" id="SM01400">
    <property type="entry name" value="Pribosyltran_N"/>
    <property type="match status" value="1"/>
</dbReference>
<evidence type="ECO:0000259" key="11">
    <source>
        <dbReference type="Pfam" id="PF00156"/>
    </source>
</evidence>
<dbReference type="GO" id="GO:0002189">
    <property type="term" value="C:ribose phosphate diphosphokinase complex"/>
    <property type="evidence" value="ECO:0007669"/>
    <property type="project" value="TreeGrafter"/>
</dbReference>
<dbReference type="InterPro" id="IPR029099">
    <property type="entry name" value="Pribosyltran_N"/>
</dbReference>
<protein>
    <recommendedName>
        <fullName evidence="1">ribose-phosphate diphosphokinase</fullName>
        <ecNumber evidence="1">2.7.6.1</ecNumber>
    </recommendedName>
</protein>
<dbReference type="PANTHER" id="PTHR10210">
    <property type="entry name" value="RIBOSE-PHOSPHATE DIPHOSPHOKINASE FAMILY MEMBER"/>
    <property type="match status" value="1"/>
</dbReference>
<evidence type="ECO:0000256" key="3">
    <source>
        <dbReference type="ARBA" id="ARBA00022723"/>
    </source>
</evidence>
<dbReference type="GO" id="GO:0016301">
    <property type="term" value="F:kinase activity"/>
    <property type="evidence" value="ECO:0007669"/>
    <property type="project" value="UniProtKB-KW"/>
</dbReference>
<dbReference type="InterPro" id="IPR005946">
    <property type="entry name" value="Rib-P_diPkinase"/>
</dbReference>
<dbReference type="GO" id="GO:0000287">
    <property type="term" value="F:magnesium ion binding"/>
    <property type="evidence" value="ECO:0007669"/>
    <property type="project" value="InterPro"/>
</dbReference>
<evidence type="ECO:0000256" key="4">
    <source>
        <dbReference type="ARBA" id="ARBA00022727"/>
    </source>
</evidence>
<evidence type="ECO:0000313" key="14">
    <source>
        <dbReference type="Proteomes" id="UP000035068"/>
    </source>
</evidence>
<comment type="similarity">
    <text evidence="10">Belongs to the ribose-phosphate pyrophosphokinase family.</text>
</comment>
<dbReference type="EMBL" id="JWJD01000001">
    <property type="protein sequence ID" value="KIH77262.1"/>
    <property type="molecule type" value="Genomic_DNA"/>
</dbReference>
<dbReference type="InterPro" id="IPR029057">
    <property type="entry name" value="PRTase-like"/>
</dbReference>
<dbReference type="Proteomes" id="UP000035068">
    <property type="component" value="Unassembled WGS sequence"/>
</dbReference>
<keyword evidence="14" id="KW-1185">Reference proteome</keyword>
<dbReference type="AlphaFoldDB" id="A0A0C2HWV7"/>
<comment type="catalytic activity">
    <reaction evidence="9">
        <text>D-ribose 5-phosphate + ATP = 5-phospho-alpha-D-ribose 1-diphosphate + AMP + H(+)</text>
        <dbReference type="Rhea" id="RHEA:15609"/>
        <dbReference type="ChEBI" id="CHEBI:15378"/>
        <dbReference type="ChEBI" id="CHEBI:30616"/>
        <dbReference type="ChEBI" id="CHEBI:58017"/>
        <dbReference type="ChEBI" id="CHEBI:78346"/>
        <dbReference type="ChEBI" id="CHEBI:456215"/>
        <dbReference type="EC" id="2.7.6.1"/>
    </reaction>
</comment>
<dbReference type="GO" id="GO:0005737">
    <property type="term" value="C:cytoplasm"/>
    <property type="evidence" value="ECO:0007669"/>
    <property type="project" value="TreeGrafter"/>
</dbReference>
<evidence type="ECO:0000256" key="8">
    <source>
        <dbReference type="ARBA" id="ARBA00022842"/>
    </source>
</evidence>
<dbReference type="GO" id="GO:0006164">
    <property type="term" value="P:purine nucleotide biosynthetic process"/>
    <property type="evidence" value="ECO:0007669"/>
    <property type="project" value="TreeGrafter"/>
</dbReference>
<dbReference type="Pfam" id="PF00156">
    <property type="entry name" value="Pribosyltran"/>
    <property type="match status" value="1"/>
</dbReference>
<keyword evidence="6" id="KW-0418">Kinase</keyword>
<organism evidence="13 14">
    <name type="scientific">Geoalkalibacter ferrihydriticus DSM 17813</name>
    <dbReference type="NCBI Taxonomy" id="1121915"/>
    <lineage>
        <taxon>Bacteria</taxon>
        <taxon>Pseudomonadati</taxon>
        <taxon>Thermodesulfobacteriota</taxon>
        <taxon>Desulfuromonadia</taxon>
        <taxon>Desulfuromonadales</taxon>
        <taxon>Geoalkalibacteraceae</taxon>
        <taxon>Geoalkalibacter</taxon>
    </lineage>
</organism>
<dbReference type="GO" id="GO:0005524">
    <property type="term" value="F:ATP binding"/>
    <property type="evidence" value="ECO:0007669"/>
    <property type="project" value="UniProtKB-KW"/>
</dbReference>
<evidence type="ECO:0000256" key="2">
    <source>
        <dbReference type="ARBA" id="ARBA00022679"/>
    </source>
</evidence>
<dbReference type="CDD" id="cd06223">
    <property type="entry name" value="PRTases_typeI"/>
    <property type="match status" value="1"/>
</dbReference>
<dbReference type="NCBIfam" id="TIGR01251">
    <property type="entry name" value="ribP_PPkin"/>
    <property type="match status" value="1"/>
</dbReference>
<keyword evidence="7" id="KW-0067">ATP-binding</keyword>
<feature type="domain" description="Phosphoribosyltransferase" evidence="11">
    <location>
        <begin position="148"/>
        <end position="258"/>
    </location>
</feature>
<dbReference type="FunFam" id="3.40.50.2020:FF:000007">
    <property type="entry name" value="Ribose-phosphate pyrophosphokinase"/>
    <property type="match status" value="1"/>
</dbReference>
<evidence type="ECO:0000256" key="5">
    <source>
        <dbReference type="ARBA" id="ARBA00022741"/>
    </source>
</evidence>
<keyword evidence="5" id="KW-0547">Nucleotide-binding</keyword>
<dbReference type="GO" id="GO:0006015">
    <property type="term" value="P:5-phosphoribose 1-diphosphate biosynthetic process"/>
    <property type="evidence" value="ECO:0007669"/>
    <property type="project" value="TreeGrafter"/>
</dbReference>
<comment type="caution">
    <text evidence="13">The sequence shown here is derived from an EMBL/GenBank/DDBJ whole genome shotgun (WGS) entry which is preliminary data.</text>
</comment>
<dbReference type="PANTHER" id="PTHR10210:SF41">
    <property type="entry name" value="RIBOSE-PHOSPHATE PYROPHOSPHOKINASE 1, CHLOROPLASTIC"/>
    <property type="match status" value="1"/>
</dbReference>
<evidence type="ECO:0000256" key="10">
    <source>
        <dbReference type="RuleBase" id="RU004324"/>
    </source>
</evidence>
<accession>A0A0C2HWV7</accession>
<dbReference type="Pfam" id="PF13793">
    <property type="entry name" value="Pribosyltran_N"/>
    <property type="match status" value="1"/>
</dbReference>
<keyword evidence="3" id="KW-0479">Metal-binding</keyword>
<evidence type="ECO:0000256" key="6">
    <source>
        <dbReference type="ARBA" id="ARBA00022777"/>
    </source>
</evidence>
<dbReference type="InterPro" id="IPR000836">
    <property type="entry name" value="PRTase_dom"/>
</dbReference>
<keyword evidence="2" id="KW-0808">Transferase</keyword>
<dbReference type="GO" id="GO:0004749">
    <property type="term" value="F:ribose phosphate diphosphokinase activity"/>
    <property type="evidence" value="ECO:0007669"/>
    <property type="project" value="UniProtKB-EC"/>
</dbReference>
<name>A0A0C2HWV7_9BACT</name>
<evidence type="ECO:0000256" key="7">
    <source>
        <dbReference type="ARBA" id="ARBA00022840"/>
    </source>
</evidence>
<sequence length="301" mass="32969">MNPILILGRSHPDLGRNLTKALGIAPARCLIEDFADGEIRVEVKEPVSGGEVFVLQSTAAPADRHLFEMLLLADACRRRGARRLTAVIPYFGYARQDRRVSGEEPIAARLMTDLLAARYDRIVAVDLHNAAIEGFSGIPLAHLTALPLLAEAFREYRKPDQVLVAPDAGAVKLAQRYGELLRLPVAYIEKVRKSDQEVEVQAITGEVKDRAPVLVDDMISTGGTLIAAMEALLKEGARPEFSIIAAHALLVGQARARLEEFSIQRIISTDSVANPGADVSYLQRYTLAQLLAEVLRDMTQQ</sequence>
<dbReference type="EC" id="2.7.6.1" evidence="1"/>
<feature type="domain" description="Ribose-phosphate pyrophosphokinase N-terminal" evidence="12">
    <location>
        <begin position="5"/>
        <end position="116"/>
    </location>
</feature>
<dbReference type="Gene3D" id="3.40.50.2020">
    <property type="match status" value="2"/>
</dbReference>
<dbReference type="SUPFAM" id="SSF53271">
    <property type="entry name" value="PRTase-like"/>
    <property type="match status" value="2"/>
</dbReference>
<evidence type="ECO:0000256" key="9">
    <source>
        <dbReference type="ARBA" id="ARBA00049535"/>
    </source>
</evidence>